<keyword evidence="1" id="KW-1133">Transmembrane helix</keyword>
<comment type="caution">
    <text evidence="3">The sequence shown here is derived from an EMBL/GenBank/DDBJ whole genome shotgun (WGS) entry which is preliminary data.</text>
</comment>
<proteinExistence type="predicted"/>
<feature type="chain" id="PRO_5040791536" evidence="2">
    <location>
        <begin position="23"/>
        <end position="134"/>
    </location>
</feature>
<reference evidence="3" key="1">
    <citation type="submission" date="2022-10" db="EMBL/GenBank/DDBJ databases">
        <title>Tapping the CABI collections for fungal endophytes: first genome assemblies for Collariella, Neodidymelliopsis, Ascochyta clinopodiicola, Didymella pomorum, Didymosphaeria variabile, Neocosmospora piperis and Neocucurbitaria cava.</title>
        <authorList>
            <person name="Hill R."/>
        </authorList>
    </citation>
    <scope>NUCLEOTIDE SEQUENCE</scope>
    <source>
        <strain evidence="3">IMI 356815</strain>
    </source>
</reference>
<protein>
    <submittedName>
        <fullName evidence="3">Uncharacterized protein</fullName>
    </submittedName>
</protein>
<dbReference type="EMBL" id="JAPEUX010000007">
    <property type="protein sequence ID" value="KAJ4348239.1"/>
    <property type="molecule type" value="Genomic_DNA"/>
</dbReference>
<evidence type="ECO:0000256" key="2">
    <source>
        <dbReference type="SAM" id="SignalP"/>
    </source>
</evidence>
<keyword evidence="1" id="KW-0812">Transmembrane</keyword>
<dbReference type="Proteomes" id="UP001140513">
    <property type="component" value="Unassembled WGS sequence"/>
</dbReference>
<dbReference type="GeneID" id="80913141"/>
<feature type="signal peptide" evidence="2">
    <location>
        <begin position="1"/>
        <end position="22"/>
    </location>
</feature>
<feature type="transmembrane region" description="Helical" evidence="1">
    <location>
        <begin position="70"/>
        <end position="93"/>
    </location>
</feature>
<keyword evidence="1" id="KW-0472">Membrane</keyword>
<name>A0A9W9C8B5_9PLEO</name>
<sequence length="134" mass="15727">MRSPIPLAFFLVGALSQAPLLSDPTRKYVLDVVERALKEEDPVVRQALVASIGFPYIPTQNRGWKGYGRVIIFTSIMLLIVNLFCLYVLLLWIKYVFQKRGIYQRYLRWSAARDRRKQQEDILFEQADKECKRT</sequence>
<evidence type="ECO:0000256" key="1">
    <source>
        <dbReference type="SAM" id="Phobius"/>
    </source>
</evidence>
<accession>A0A9W9C8B5</accession>
<organism evidence="3 4">
    <name type="scientific">Didymosphaeria variabile</name>
    <dbReference type="NCBI Taxonomy" id="1932322"/>
    <lineage>
        <taxon>Eukaryota</taxon>
        <taxon>Fungi</taxon>
        <taxon>Dikarya</taxon>
        <taxon>Ascomycota</taxon>
        <taxon>Pezizomycotina</taxon>
        <taxon>Dothideomycetes</taxon>
        <taxon>Pleosporomycetidae</taxon>
        <taxon>Pleosporales</taxon>
        <taxon>Massarineae</taxon>
        <taxon>Didymosphaeriaceae</taxon>
        <taxon>Didymosphaeria</taxon>
    </lineage>
</organism>
<dbReference type="OrthoDB" id="3789144at2759"/>
<keyword evidence="2" id="KW-0732">Signal</keyword>
<keyword evidence="4" id="KW-1185">Reference proteome</keyword>
<gene>
    <name evidence="3" type="ORF">N0V89_009611</name>
</gene>
<dbReference type="RefSeq" id="XP_056067627.1">
    <property type="nucleotide sequence ID" value="XM_056218362.1"/>
</dbReference>
<dbReference type="AlphaFoldDB" id="A0A9W9C8B5"/>
<evidence type="ECO:0000313" key="4">
    <source>
        <dbReference type="Proteomes" id="UP001140513"/>
    </source>
</evidence>
<evidence type="ECO:0000313" key="3">
    <source>
        <dbReference type="EMBL" id="KAJ4348239.1"/>
    </source>
</evidence>